<evidence type="ECO:0000256" key="2">
    <source>
        <dbReference type="ARBA" id="ARBA00012513"/>
    </source>
</evidence>
<keyword evidence="15" id="KW-1185">Reference proteome</keyword>
<dbReference type="GO" id="GO:0004674">
    <property type="term" value="F:protein serine/threonine kinase activity"/>
    <property type="evidence" value="ECO:0007669"/>
    <property type="project" value="UniProtKB-KW"/>
</dbReference>
<comment type="caution">
    <text evidence="14">The sequence shown here is derived from an EMBL/GenBank/DDBJ whole genome shotgun (WGS) entry which is preliminary data.</text>
</comment>
<evidence type="ECO:0000313" key="14">
    <source>
        <dbReference type="EMBL" id="PRX48438.1"/>
    </source>
</evidence>
<keyword evidence="3" id="KW-0723">Serine/threonine-protein kinase</keyword>
<dbReference type="PANTHER" id="PTHR45723">
    <property type="entry name" value="SERINE/THREONINE-PROTEIN KINASE RIO1"/>
    <property type="match status" value="1"/>
</dbReference>
<evidence type="ECO:0000256" key="9">
    <source>
        <dbReference type="ARBA" id="ARBA00022842"/>
    </source>
</evidence>
<feature type="domain" description="RIO kinase" evidence="13">
    <location>
        <begin position="69"/>
        <end position="295"/>
    </location>
</feature>
<dbReference type="Pfam" id="PF01163">
    <property type="entry name" value="RIO1"/>
    <property type="match status" value="1"/>
</dbReference>
<dbReference type="InterPro" id="IPR051272">
    <property type="entry name" value="RIO-type_Ser/Thr_kinase"/>
</dbReference>
<dbReference type="Gene3D" id="1.10.510.10">
    <property type="entry name" value="Transferase(Phosphotransferase) domain 1"/>
    <property type="match status" value="1"/>
</dbReference>
<keyword evidence="9" id="KW-0460">Magnesium</keyword>
<keyword evidence="6" id="KW-0547">Nucleotide-binding</keyword>
<dbReference type="InterPro" id="IPR008266">
    <property type="entry name" value="Tyr_kinase_AS"/>
</dbReference>
<evidence type="ECO:0000259" key="13">
    <source>
        <dbReference type="SMART" id="SM00090"/>
    </source>
</evidence>
<keyword evidence="8" id="KW-0067">ATP-binding</keyword>
<dbReference type="Proteomes" id="UP000238362">
    <property type="component" value="Unassembled WGS sequence"/>
</dbReference>
<sequence>MRHHDLSDDFDDLDDIHDIHDAPARRKPRRPRRAPDPDEEGLPVPGGDRWTTWDTGEHGPLPRPGWVVTDLAAVDAELGVLRSGKEADVHLVRRGLPDGSRECLLAAKRYRSAEHRMFHRDAGYLEGRRVRRSRETRAMRHRTVFGRDLIAQRWAAAEFAALSRLWTIGAPVPYPVQLLGGELLLEFVGTDDGAAAPRLADLRPGPEELYRLWRQLVAALELLADEGLTHGDLSAYNVLVHNGRLVVIDLPQVVDVVRNPRGPAFLERDVRNIARWFVARGLTDDVVAAEELITGLRRATGLP</sequence>
<organism evidence="14 15">
    <name type="scientific">Prauserella shujinwangii</name>
    <dbReference type="NCBI Taxonomy" id="1453103"/>
    <lineage>
        <taxon>Bacteria</taxon>
        <taxon>Bacillati</taxon>
        <taxon>Actinomycetota</taxon>
        <taxon>Actinomycetes</taxon>
        <taxon>Pseudonocardiales</taxon>
        <taxon>Pseudonocardiaceae</taxon>
        <taxon>Prauserella</taxon>
    </lineage>
</organism>
<evidence type="ECO:0000313" key="15">
    <source>
        <dbReference type="Proteomes" id="UP000238362"/>
    </source>
</evidence>
<dbReference type="SUPFAM" id="SSF56112">
    <property type="entry name" value="Protein kinase-like (PK-like)"/>
    <property type="match status" value="1"/>
</dbReference>
<dbReference type="RefSeq" id="WP_106178526.1">
    <property type="nucleotide sequence ID" value="NZ_PVNH01000004.1"/>
</dbReference>
<accession>A0A2T0LWN4</accession>
<protein>
    <recommendedName>
        <fullName evidence="2">non-specific serine/threonine protein kinase</fullName>
        <ecNumber evidence="2">2.7.11.1</ecNumber>
    </recommendedName>
</protein>
<dbReference type="InterPro" id="IPR018934">
    <property type="entry name" value="RIO_dom"/>
</dbReference>
<dbReference type="OrthoDB" id="9795258at2"/>
<gene>
    <name evidence="14" type="ORF">B0I33_104254</name>
</gene>
<evidence type="ECO:0000256" key="8">
    <source>
        <dbReference type="ARBA" id="ARBA00022840"/>
    </source>
</evidence>
<evidence type="ECO:0000256" key="12">
    <source>
        <dbReference type="SAM" id="MobiDB-lite"/>
    </source>
</evidence>
<evidence type="ECO:0000256" key="4">
    <source>
        <dbReference type="ARBA" id="ARBA00022679"/>
    </source>
</evidence>
<keyword evidence="7 14" id="KW-0418">Kinase</keyword>
<evidence type="ECO:0000256" key="11">
    <source>
        <dbReference type="ARBA" id="ARBA00048679"/>
    </source>
</evidence>
<evidence type="ECO:0000256" key="7">
    <source>
        <dbReference type="ARBA" id="ARBA00022777"/>
    </source>
</evidence>
<evidence type="ECO:0000256" key="3">
    <source>
        <dbReference type="ARBA" id="ARBA00022527"/>
    </source>
</evidence>
<keyword evidence="4" id="KW-0808">Transferase</keyword>
<evidence type="ECO:0000256" key="10">
    <source>
        <dbReference type="ARBA" id="ARBA00047899"/>
    </source>
</evidence>
<dbReference type="InterPro" id="IPR011009">
    <property type="entry name" value="Kinase-like_dom_sf"/>
</dbReference>
<feature type="region of interest" description="Disordered" evidence="12">
    <location>
        <begin position="1"/>
        <end position="56"/>
    </location>
</feature>
<dbReference type="AlphaFoldDB" id="A0A2T0LWN4"/>
<comment type="catalytic activity">
    <reaction evidence="11">
        <text>L-seryl-[protein] + ATP = O-phospho-L-seryl-[protein] + ADP + H(+)</text>
        <dbReference type="Rhea" id="RHEA:17989"/>
        <dbReference type="Rhea" id="RHEA-COMP:9863"/>
        <dbReference type="Rhea" id="RHEA-COMP:11604"/>
        <dbReference type="ChEBI" id="CHEBI:15378"/>
        <dbReference type="ChEBI" id="CHEBI:29999"/>
        <dbReference type="ChEBI" id="CHEBI:30616"/>
        <dbReference type="ChEBI" id="CHEBI:83421"/>
        <dbReference type="ChEBI" id="CHEBI:456216"/>
        <dbReference type="EC" id="2.7.11.1"/>
    </reaction>
</comment>
<dbReference type="EMBL" id="PVNH01000004">
    <property type="protein sequence ID" value="PRX48438.1"/>
    <property type="molecule type" value="Genomic_DNA"/>
</dbReference>
<evidence type="ECO:0000256" key="5">
    <source>
        <dbReference type="ARBA" id="ARBA00022723"/>
    </source>
</evidence>
<reference evidence="14 15" key="1">
    <citation type="submission" date="2018-03" db="EMBL/GenBank/DDBJ databases">
        <title>Genomic Encyclopedia of Type Strains, Phase III (KMG-III): the genomes of soil and plant-associated and newly described type strains.</title>
        <authorList>
            <person name="Whitman W."/>
        </authorList>
    </citation>
    <scope>NUCLEOTIDE SEQUENCE [LARGE SCALE GENOMIC DNA]</scope>
    <source>
        <strain evidence="14 15">CGMCC 4.7125</strain>
    </source>
</reference>
<evidence type="ECO:0000256" key="1">
    <source>
        <dbReference type="ARBA" id="ARBA00009196"/>
    </source>
</evidence>
<evidence type="ECO:0000256" key="6">
    <source>
        <dbReference type="ARBA" id="ARBA00022741"/>
    </source>
</evidence>
<keyword evidence="5" id="KW-0479">Metal-binding</keyword>
<dbReference type="Gene3D" id="3.30.200.20">
    <property type="entry name" value="Phosphorylase Kinase, domain 1"/>
    <property type="match status" value="1"/>
</dbReference>
<dbReference type="PROSITE" id="PS00109">
    <property type="entry name" value="PROTEIN_KINASE_TYR"/>
    <property type="match status" value="1"/>
</dbReference>
<proteinExistence type="inferred from homology"/>
<dbReference type="SMART" id="SM00090">
    <property type="entry name" value="RIO"/>
    <property type="match status" value="1"/>
</dbReference>
<dbReference type="GO" id="GO:0046872">
    <property type="term" value="F:metal ion binding"/>
    <property type="evidence" value="ECO:0007669"/>
    <property type="project" value="UniProtKB-KW"/>
</dbReference>
<comment type="similarity">
    <text evidence="1">Belongs to the protein kinase superfamily. RIO-type Ser/Thr kinase family.</text>
</comment>
<dbReference type="GO" id="GO:0005524">
    <property type="term" value="F:ATP binding"/>
    <property type="evidence" value="ECO:0007669"/>
    <property type="project" value="UniProtKB-KW"/>
</dbReference>
<comment type="catalytic activity">
    <reaction evidence="10">
        <text>L-threonyl-[protein] + ATP = O-phospho-L-threonyl-[protein] + ADP + H(+)</text>
        <dbReference type="Rhea" id="RHEA:46608"/>
        <dbReference type="Rhea" id="RHEA-COMP:11060"/>
        <dbReference type="Rhea" id="RHEA-COMP:11605"/>
        <dbReference type="ChEBI" id="CHEBI:15378"/>
        <dbReference type="ChEBI" id="CHEBI:30013"/>
        <dbReference type="ChEBI" id="CHEBI:30616"/>
        <dbReference type="ChEBI" id="CHEBI:61977"/>
        <dbReference type="ChEBI" id="CHEBI:456216"/>
        <dbReference type="EC" id="2.7.11.1"/>
    </reaction>
</comment>
<dbReference type="EC" id="2.7.11.1" evidence="2"/>
<name>A0A2T0LWN4_9PSEU</name>
<dbReference type="InterPro" id="IPR000687">
    <property type="entry name" value="RIO_kinase"/>
</dbReference>